<name>W6N4K8_CLOTY</name>
<dbReference type="AlphaFoldDB" id="W6N4K8"/>
<dbReference type="EMBL" id="CBXI010000024">
    <property type="protein sequence ID" value="CDL91488.1"/>
    <property type="molecule type" value="Genomic_DNA"/>
</dbReference>
<keyword evidence="1" id="KW-0175">Coiled coil</keyword>
<feature type="coiled-coil region" evidence="1">
    <location>
        <begin position="56"/>
        <end position="83"/>
    </location>
</feature>
<evidence type="ECO:0000256" key="1">
    <source>
        <dbReference type="SAM" id="Coils"/>
    </source>
</evidence>
<dbReference type="GeneID" id="29419481"/>
<reference evidence="2 3" key="1">
    <citation type="journal article" date="2015" name="Genome Announc.">
        <title>Draft Genome Sequence of Clostridium tyrobutyricum Strain DIVETGP, Isolated from Cow's Milk for Grana Padano Production.</title>
        <authorList>
            <person name="Soggiu A."/>
            <person name="Piras C."/>
            <person name="Gaiarsa S."/>
            <person name="Sassera D."/>
            <person name="Roncada P."/>
            <person name="Bendixen E."/>
            <person name="Brasca M."/>
            <person name="Bonizzi L."/>
        </authorList>
    </citation>
    <scope>NUCLEOTIDE SEQUENCE [LARGE SCALE GENOMIC DNA]</scope>
    <source>
        <strain evidence="2 3">DIVETGP</strain>
    </source>
</reference>
<sequence length="91" mass="11049">MRKSFGNITLNCDTCGKQFKIKKLKTKWIDENVQRTYFVCPYCKQEYTSFYTDKRVRKNIKKIEKLQSEMESITKQNKSIMEELREEYEGE</sequence>
<accession>W6N4K8</accession>
<protein>
    <recommendedName>
        <fullName evidence="4">Transglycosylase</fullName>
    </recommendedName>
</protein>
<gene>
    <name evidence="2" type="ORF">CTDIVETGP_1558</name>
</gene>
<proteinExistence type="predicted"/>
<dbReference type="Proteomes" id="UP000019482">
    <property type="component" value="Unassembled WGS sequence"/>
</dbReference>
<comment type="caution">
    <text evidence="2">The sequence shown here is derived from an EMBL/GenBank/DDBJ whole genome shotgun (WGS) entry which is preliminary data.</text>
</comment>
<evidence type="ECO:0000313" key="2">
    <source>
        <dbReference type="EMBL" id="CDL91488.1"/>
    </source>
</evidence>
<evidence type="ECO:0008006" key="4">
    <source>
        <dbReference type="Google" id="ProtNLM"/>
    </source>
</evidence>
<dbReference type="RefSeq" id="WP_035122768.1">
    <property type="nucleotide sequence ID" value="NZ_CBXI010000024.1"/>
</dbReference>
<evidence type="ECO:0000313" key="3">
    <source>
        <dbReference type="Proteomes" id="UP000019482"/>
    </source>
</evidence>
<organism evidence="2 3">
    <name type="scientific">Clostridium tyrobutyricum DIVETGP</name>
    <dbReference type="NCBI Taxonomy" id="1408889"/>
    <lineage>
        <taxon>Bacteria</taxon>
        <taxon>Bacillati</taxon>
        <taxon>Bacillota</taxon>
        <taxon>Clostridia</taxon>
        <taxon>Eubacteriales</taxon>
        <taxon>Clostridiaceae</taxon>
        <taxon>Clostridium</taxon>
    </lineage>
</organism>
<keyword evidence="3" id="KW-1185">Reference proteome</keyword>